<name>A0A9N9JQM6_9GLOM</name>
<dbReference type="OrthoDB" id="2308339at2759"/>
<proteinExistence type="predicted"/>
<protein>
    <submittedName>
        <fullName evidence="1">15789_t:CDS:1</fullName>
    </submittedName>
</protein>
<sequence>MIIEKSGISRYFIQRLAIGFGEFDKEFINIKIKHNNLPSNVIAIKSWASNLPLDVYFSILKKATFIYSNQLCLKGNDLELLYLLSGSESKYEQIVTKINSNIDKIKKLIYKFKLIPFPKRQYSILSQYYQRFPSNDSYENTLQLNTIARLILFKPKLLNYWKDIGYDFEDINDIVMKGLLIFLYHPNLSRQNIIFDKNPLVKKYKEYLDFGFKLNYFMIQNIFDIYIQLHKLENLYDIFINSFIEILSNDKTIITKTILLNKIIHMLLN</sequence>
<reference evidence="1" key="1">
    <citation type="submission" date="2021-06" db="EMBL/GenBank/DDBJ databases">
        <authorList>
            <person name="Kallberg Y."/>
            <person name="Tangrot J."/>
            <person name="Rosling A."/>
        </authorList>
    </citation>
    <scope>NUCLEOTIDE SEQUENCE</scope>
    <source>
        <strain evidence="1">FL966</strain>
    </source>
</reference>
<accession>A0A9N9JQM6</accession>
<dbReference type="Proteomes" id="UP000789759">
    <property type="component" value="Unassembled WGS sequence"/>
</dbReference>
<evidence type="ECO:0000313" key="2">
    <source>
        <dbReference type="Proteomes" id="UP000789759"/>
    </source>
</evidence>
<dbReference type="AlphaFoldDB" id="A0A9N9JQM6"/>
<evidence type="ECO:0000313" key="1">
    <source>
        <dbReference type="EMBL" id="CAG8792685.1"/>
    </source>
</evidence>
<organism evidence="1 2">
    <name type="scientific">Cetraspora pellucida</name>
    <dbReference type="NCBI Taxonomy" id="1433469"/>
    <lineage>
        <taxon>Eukaryota</taxon>
        <taxon>Fungi</taxon>
        <taxon>Fungi incertae sedis</taxon>
        <taxon>Mucoromycota</taxon>
        <taxon>Glomeromycotina</taxon>
        <taxon>Glomeromycetes</taxon>
        <taxon>Diversisporales</taxon>
        <taxon>Gigasporaceae</taxon>
        <taxon>Cetraspora</taxon>
    </lineage>
</organism>
<comment type="caution">
    <text evidence="1">The sequence shown here is derived from an EMBL/GenBank/DDBJ whole genome shotgun (WGS) entry which is preliminary data.</text>
</comment>
<keyword evidence="2" id="KW-1185">Reference proteome</keyword>
<gene>
    <name evidence="1" type="ORF">CPELLU_LOCUS17114</name>
</gene>
<dbReference type="EMBL" id="CAJVQA010027738">
    <property type="protein sequence ID" value="CAG8792685.1"/>
    <property type="molecule type" value="Genomic_DNA"/>
</dbReference>